<name>A0ABV7U6Z0_9RHOB</name>
<proteinExistence type="predicted"/>
<evidence type="ECO:0000313" key="1">
    <source>
        <dbReference type="EMBL" id="MFC3630862.1"/>
    </source>
</evidence>
<feature type="non-terminal residue" evidence="1">
    <location>
        <position position="1"/>
    </location>
</feature>
<dbReference type="EMBL" id="JBHRXY010000015">
    <property type="protein sequence ID" value="MFC3630862.1"/>
    <property type="molecule type" value="Genomic_DNA"/>
</dbReference>
<dbReference type="Proteomes" id="UP001595539">
    <property type="component" value="Unassembled WGS sequence"/>
</dbReference>
<evidence type="ECO:0000313" key="2">
    <source>
        <dbReference type="Proteomes" id="UP001595539"/>
    </source>
</evidence>
<organism evidence="1 2">
    <name type="scientific">Paracoccus angustae</name>
    <dbReference type="NCBI Taxonomy" id="1671480"/>
    <lineage>
        <taxon>Bacteria</taxon>
        <taxon>Pseudomonadati</taxon>
        <taxon>Pseudomonadota</taxon>
        <taxon>Alphaproteobacteria</taxon>
        <taxon>Rhodobacterales</taxon>
        <taxon>Paracoccaceae</taxon>
        <taxon>Paracoccus</taxon>
    </lineage>
</organism>
<comment type="caution">
    <text evidence="1">The sequence shown here is derived from an EMBL/GenBank/DDBJ whole genome shotgun (WGS) entry which is preliminary data.</text>
</comment>
<sequence>PRAGSARRPSIAMFYSDEGRRAELWCHLPSGRRRRRGYRLRKRPPQNFAPELSILFRPDVIAHRRQFGH</sequence>
<keyword evidence="2" id="KW-1185">Reference proteome</keyword>
<protein>
    <submittedName>
        <fullName evidence="1">Uncharacterized protein</fullName>
    </submittedName>
</protein>
<accession>A0ABV7U6Z0</accession>
<reference evidence="2" key="1">
    <citation type="journal article" date="2019" name="Int. J. Syst. Evol. Microbiol.">
        <title>The Global Catalogue of Microorganisms (GCM) 10K type strain sequencing project: providing services to taxonomists for standard genome sequencing and annotation.</title>
        <authorList>
            <consortium name="The Broad Institute Genomics Platform"/>
            <consortium name="The Broad Institute Genome Sequencing Center for Infectious Disease"/>
            <person name="Wu L."/>
            <person name="Ma J."/>
        </authorList>
    </citation>
    <scope>NUCLEOTIDE SEQUENCE [LARGE SCALE GENOMIC DNA]</scope>
    <source>
        <strain evidence="2">KCTC 42473</strain>
    </source>
</reference>
<gene>
    <name evidence="1" type="ORF">ACFOM8_15565</name>
</gene>